<evidence type="ECO:0000256" key="1">
    <source>
        <dbReference type="SAM" id="MobiDB-lite"/>
    </source>
</evidence>
<proteinExistence type="predicted"/>
<evidence type="ECO:0000313" key="4">
    <source>
        <dbReference type="Proteomes" id="UP001332243"/>
    </source>
</evidence>
<dbReference type="Proteomes" id="UP001332243">
    <property type="component" value="Unassembled WGS sequence"/>
</dbReference>
<feature type="region of interest" description="Disordered" evidence="1">
    <location>
        <begin position="620"/>
        <end position="645"/>
    </location>
</feature>
<dbReference type="PROSITE" id="PS51318">
    <property type="entry name" value="TAT"/>
    <property type="match status" value="1"/>
</dbReference>
<keyword evidence="4" id="KW-1185">Reference proteome</keyword>
<dbReference type="SUPFAM" id="SSF55486">
    <property type="entry name" value="Metalloproteases ('zincins'), catalytic domain"/>
    <property type="match status" value="1"/>
</dbReference>
<name>A0ABU7RM97_9ACTN</name>
<gene>
    <name evidence="3" type="ORF">V1633_03900</name>
</gene>
<keyword evidence="2" id="KW-0732">Signal</keyword>
<comment type="caution">
    <text evidence="3">The sequence shown here is derived from an EMBL/GenBank/DDBJ whole genome shotgun (WGS) entry which is preliminary data.</text>
</comment>
<organism evidence="3 4">
    <name type="scientific">Plantactinospora sonchi</name>
    <dbReference type="NCBI Taxonomy" id="1544735"/>
    <lineage>
        <taxon>Bacteria</taxon>
        <taxon>Bacillati</taxon>
        <taxon>Actinomycetota</taxon>
        <taxon>Actinomycetes</taxon>
        <taxon>Micromonosporales</taxon>
        <taxon>Micromonosporaceae</taxon>
        <taxon>Plantactinospora</taxon>
    </lineage>
</organism>
<evidence type="ECO:0000313" key="3">
    <source>
        <dbReference type="EMBL" id="MEE6257633.1"/>
    </source>
</evidence>
<dbReference type="EMBL" id="JAZGQK010000003">
    <property type="protein sequence ID" value="MEE6257633.1"/>
    <property type="molecule type" value="Genomic_DNA"/>
</dbReference>
<dbReference type="InterPro" id="IPR006311">
    <property type="entry name" value="TAT_signal"/>
</dbReference>
<protein>
    <submittedName>
        <fullName evidence="3">Uncharacterized protein</fullName>
    </submittedName>
</protein>
<feature type="chain" id="PRO_5045726809" evidence="2">
    <location>
        <begin position="30"/>
        <end position="645"/>
    </location>
</feature>
<dbReference type="RefSeq" id="WP_331212753.1">
    <property type="nucleotide sequence ID" value="NZ_JAZGQK010000003.1"/>
</dbReference>
<reference evidence="3 4" key="1">
    <citation type="submission" date="2024-01" db="EMBL/GenBank/DDBJ databases">
        <title>Genome insights into Plantactinospora sonchi sp. nov.</title>
        <authorList>
            <person name="Wang L."/>
        </authorList>
    </citation>
    <scope>NUCLEOTIDE SEQUENCE [LARGE SCALE GENOMIC DNA]</scope>
    <source>
        <strain evidence="3 4">NEAU-QY2</strain>
    </source>
</reference>
<sequence length="645" mass="72463">MRTRRTILAAAATAVLTVLSLAPASQATATGKTRYTHLNPGGQPRLTERVPVNVVFVGYSPSQVPQSTFRSGLPAGYEPAVRYRLFYGIEEKLGLQYTYDYRVSYADHRYEDRFFGELKRLARPAPLTDYQQAYNEQQNNVLDVTDNHEIDAPSVERWLAKNPPAGVDTRRNTVFFINWYGRSDFRFHVYTKTDEPDPDTGYNFGTERDSRKIIAWGGTTARDEENGLGSTRRIWFHDLSAGPESWTSNWNVDEPDLDGNGVEDYRMPATWEYRQGGYREPGALAGDLSKITRYVALNLLFTTSPLYPAELPTAQPPRSINLDSNVYEGWPGVDASATYVSPKLLLDELRELRWRNQLDYDSQDLPFTGDAERCYFLAVEADESCYPEEGYPGFANFYLQNRKELARTQDDQGRVDYELPIFSYALPEGTPVPALGFADDNYVDGTQSYVFAFVSPEIVESGYGLTTTLIHEVGHHIGMSHPHDGYDSTTGVDYGPADEFYFVNAGDEVNSMMSYIDLNWDFSQFDHDNSDRFLTAAYNEAANGLAADVLAAPRAHRAYDELKEADRLLGRARAALADHQYPAAYGYADQAYRQVVEGAREAGVPADRAEAELKRNAQVARTSVELGDPHEFIDSLDPDSPRSQP</sequence>
<dbReference type="Gene3D" id="3.40.390.10">
    <property type="entry name" value="Collagenase (Catalytic Domain)"/>
    <property type="match status" value="1"/>
</dbReference>
<accession>A0ABU7RM97</accession>
<evidence type="ECO:0000256" key="2">
    <source>
        <dbReference type="SAM" id="SignalP"/>
    </source>
</evidence>
<dbReference type="InterPro" id="IPR024079">
    <property type="entry name" value="MetalloPept_cat_dom_sf"/>
</dbReference>
<feature type="signal peptide" evidence="2">
    <location>
        <begin position="1"/>
        <end position="29"/>
    </location>
</feature>